<feature type="region of interest" description="Disordered" evidence="1">
    <location>
        <begin position="383"/>
        <end position="414"/>
    </location>
</feature>
<gene>
    <name evidence="2" type="ORF">CONLIGDRAFT_649921</name>
</gene>
<dbReference type="InParanoid" id="A0A1J7IZP5"/>
<protein>
    <submittedName>
        <fullName evidence="2">Uncharacterized protein</fullName>
    </submittedName>
</protein>
<evidence type="ECO:0000256" key="1">
    <source>
        <dbReference type="SAM" id="MobiDB-lite"/>
    </source>
</evidence>
<accession>A0A1J7IZP5</accession>
<evidence type="ECO:0000313" key="2">
    <source>
        <dbReference type="EMBL" id="OIW23088.1"/>
    </source>
</evidence>
<dbReference type="OrthoDB" id="4478691at2759"/>
<dbReference type="Proteomes" id="UP000182658">
    <property type="component" value="Unassembled WGS sequence"/>
</dbReference>
<keyword evidence="3" id="KW-1185">Reference proteome</keyword>
<name>A0A1J7IZP5_9PEZI</name>
<sequence>MALQRSNTRKILGDSYQEVVEEAPKPLAPEPEPSAYTRDRLVMSLSYADRALREKNPKVSPLTQHCLTIYKQAAKDALQNDFPPKELLLNIMLYERDLYTKRKLTNPGWSVDGTWVDRLCMLRRYEFAARYGGYFKEACEKLKTSAKEFQTKYYEEIHVRDPAVTEDDVKTILAVEHACDASSQNADEMFNTIALYADRNSLVHTSAIHLIETEEFDKLGAILLRDLIDLPHVTPQHIQHLIPCMQETMKALINEYFYQSKSDPARLIPKDRTIEVGDRLRSGRQQKLAAVQAERQKIAGQTAKRLDTLIANHAMAQLGATLRGFKKNKRQRKAWDIIVGASTQGEERVHVCYDEFGNLEAPVPTEVWLDLIDLRPSTGSVTREDVVRQRTTDPEARHFGDYNSEDGAGYMSPNAALRPKAEAIVRA</sequence>
<dbReference type="EMBL" id="KV875108">
    <property type="protein sequence ID" value="OIW23088.1"/>
    <property type="molecule type" value="Genomic_DNA"/>
</dbReference>
<organism evidence="2 3">
    <name type="scientific">Coniochaeta ligniaria NRRL 30616</name>
    <dbReference type="NCBI Taxonomy" id="1408157"/>
    <lineage>
        <taxon>Eukaryota</taxon>
        <taxon>Fungi</taxon>
        <taxon>Dikarya</taxon>
        <taxon>Ascomycota</taxon>
        <taxon>Pezizomycotina</taxon>
        <taxon>Sordariomycetes</taxon>
        <taxon>Sordariomycetidae</taxon>
        <taxon>Coniochaetales</taxon>
        <taxon>Coniochaetaceae</taxon>
        <taxon>Coniochaeta</taxon>
    </lineage>
</organism>
<proteinExistence type="predicted"/>
<reference evidence="2 3" key="1">
    <citation type="submission" date="2016-10" db="EMBL/GenBank/DDBJ databases">
        <title>Draft genome sequence of Coniochaeta ligniaria NRRL30616, a lignocellulolytic fungus for bioabatement of inhibitors in plant biomass hydrolysates.</title>
        <authorList>
            <consortium name="DOE Joint Genome Institute"/>
            <person name="Jimenez D.J."/>
            <person name="Hector R.E."/>
            <person name="Riley R."/>
            <person name="Sun H."/>
            <person name="Grigoriev I.V."/>
            <person name="Van Elsas J.D."/>
            <person name="Nichols N.N."/>
        </authorList>
    </citation>
    <scope>NUCLEOTIDE SEQUENCE [LARGE SCALE GENOMIC DNA]</scope>
    <source>
        <strain evidence="2 3">NRRL 30616</strain>
    </source>
</reference>
<evidence type="ECO:0000313" key="3">
    <source>
        <dbReference type="Proteomes" id="UP000182658"/>
    </source>
</evidence>
<feature type="compositionally biased region" description="Basic and acidic residues" evidence="1">
    <location>
        <begin position="383"/>
        <end position="400"/>
    </location>
</feature>
<dbReference type="AlphaFoldDB" id="A0A1J7IZP5"/>